<dbReference type="InterPro" id="IPR036513">
    <property type="entry name" value="STAS_dom_sf"/>
</dbReference>
<accession>K0JW14</accession>
<dbReference type="HOGENOM" id="CLU_1676583_0_0_11"/>
<dbReference type="InterPro" id="IPR002645">
    <property type="entry name" value="STAS_dom"/>
</dbReference>
<gene>
    <name evidence="3" type="ordered locus">BN6_47500</name>
</gene>
<protein>
    <recommendedName>
        <fullName evidence="2">STAS domain-containing protein</fullName>
    </recommendedName>
</protein>
<dbReference type="STRING" id="1179773.BN6_47500"/>
<feature type="region of interest" description="Disordered" evidence="1">
    <location>
        <begin position="1"/>
        <end position="22"/>
    </location>
</feature>
<dbReference type="OrthoDB" id="3576811at2"/>
<evidence type="ECO:0000313" key="4">
    <source>
        <dbReference type="Proteomes" id="UP000006281"/>
    </source>
</evidence>
<reference evidence="3 4" key="1">
    <citation type="journal article" date="2012" name="BMC Genomics">
        <title>Complete genome sequence of Saccharothrix espanaensis DSM 44229T and comparison to the other completely sequenced Pseudonocardiaceae.</title>
        <authorList>
            <person name="Strobel T."/>
            <person name="Al-Dilaimi A."/>
            <person name="Blom J."/>
            <person name="Gessner A."/>
            <person name="Kalinowski J."/>
            <person name="Luzhetska M."/>
            <person name="Puhler A."/>
            <person name="Szczepanowski R."/>
            <person name="Bechthold A."/>
            <person name="Ruckert C."/>
        </authorList>
    </citation>
    <scope>NUCLEOTIDE SEQUENCE [LARGE SCALE GENOMIC DNA]</scope>
    <source>
        <strain evidence="4">ATCC 51144 / DSM 44229 / JCM 9112 / NBRC 15066 / NRRL 15764</strain>
    </source>
</reference>
<dbReference type="Pfam" id="PF01740">
    <property type="entry name" value="STAS"/>
    <property type="match status" value="1"/>
</dbReference>
<keyword evidence="4" id="KW-1185">Reference proteome</keyword>
<dbReference type="BioCyc" id="SESP1179773:BN6_RS42260-MONOMER"/>
<evidence type="ECO:0000313" key="3">
    <source>
        <dbReference type="EMBL" id="CCH32025.1"/>
    </source>
</evidence>
<evidence type="ECO:0000259" key="2">
    <source>
        <dbReference type="PROSITE" id="PS50801"/>
    </source>
</evidence>
<sequence length="157" mass="16222">MGDSATPPAEPSETTEPDSTPWARVDTVADGRVVRVTVGGDIDQATVAALDEGLDEGLALTAESEARMLAVDLDAAGFLASVGLSALIRTHHRLHEDGRELVVVLAEDHKLVRLLWTTALNHVVTVVSSIDAAVARLAEPDPGADAGGSAVEGREAG</sequence>
<dbReference type="Proteomes" id="UP000006281">
    <property type="component" value="Chromosome"/>
</dbReference>
<evidence type="ECO:0000256" key="1">
    <source>
        <dbReference type="SAM" id="MobiDB-lite"/>
    </source>
</evidence>
<dbReference type="Gene3D" id="3.30.750.24">
    <property type="entry name" value="STAS domain"/>
    <property type="match status" value="1"/>
</dbReference>
<organism evidence="3 4">
    <name type="scientific">Saccharothrix espanaensis (strain ATCC 51144 / DSM 44229 / JCM 9112 / NBRC 15066 / NRRL 15764)</name>
    <dbReference type="NCBI Taxonomy" id="1179773"/>
    <lineage>
        <taxon>Bacteria</taxon>
        <taxon>Bacillati</taxon>
        <taxon>Actinomycetota</taxon>
        <taxon>Actinomycetes</taxon>
        <taxon>Pseudonocardiales</taxon>
        <taxon>Pseudonocardiaceae</taxon>
        <taxon>Saccharothrix</taxon>
    </lineage>
</organism>
<dbReference type="KEGG" id="sesp:BN6_47500"/>
<feature type="domain" description="STAS" evidence="2">
    <location>
        <begin position="23"/>
        <end position="137"/>
    </location>
</feature>
<dbReference type="eggNOG" id="COG1366">
    <property type="taxonomic scope" value="Bacteria"/>
</dbReference>
<dbReference type="CDD" id="cd07043">
    <property type="entry name" value="STAS_anti-anti-sigma_factors"/>
    <property type="match status" value="1"/>
</dbReference>
<dbReference type="PROSITE" id="PS50801">
    <property type="entry name" value="STAS"/>
    <property type="match status" value="1"/>
</dbReference>
<name>K0JW14_SACES</name>
<dbReference type="PATRIC" id="fig|1179773.3.peg.4757"/>
<dbReference type="RefSeq" id="WP_015102137.1">
    <property type="nucleotide sequence ID" value="NC_019673.1"/>
</dbReference>
<dbReference type="AlphaFoldDB" id="K0JW14"/>
<proteinExistence type="predicted"/>
<dbReference type="SUPFAM" id="SSF52091">
    <property type="entry name" value="SpoIIaa-like"/>
    <property type="match status" value="1"/>
</dbReference>
<dbReference type="EMBL" id="HE804045">
    <property type="protein sequence ID" value="CCH32025.1"/>
    <property type="molecule type" value="Genomic_DNA"/>
</dbReference>